<evidence type="ECO:0000259" key="3">
    <source>
        <dbReference type="PROSITE" id="PS51304"/>
    </source>
</evidence>
<accession>A0AAF3EBB2</accession>
<evidence type="ECO:0000313" key="4">
    <source>
        <dbReference type="Proteomes" id="UP000887575"/>
    </source>
</evidence>
<dbReference type="WBParaSite" id="MBELARI_LOCUS11220">
    <property type="protein sequence ID" value="MBELARI_LOCUS11220"/>
    <property type="gene ID" value="MBELARI_LOCUS11220"/>
</dbReference>
<dbReference type="FunFam" id="2.60.120.200:FF:000276">
    <property type="entry name" value="Galectin"/>
    <property type="match status" value="1"/>
</dbReference>
<dbReference type="Pfam" id="PF00337">
    <property type="entry name" value="Gal-bind_lectin"/>
    <property type="match status" value="2"/>
</dbReference>
<dbReference type="Gene3D" id="2.60.120.200">
    <property type="match status" value="2"/>
</dbReference>
<dbReference type="Proteomes" id="UP000887575">
    <property type="component" value="Unassembled WGS sequence"/>
</dbReference>
<dbReference type="CDD" id="cd00070">
    <property type="entry name" value="GLECT"/>
    <property type="match status" value="2"/>
</dbReference>
<dbReference type="InterPro" id="IPR001079">
    <property type="entry name" value="Galectin_CRD"/>
</dbReference>
<sequence>MAPRHANDQRVNLPFTCRLAQPLQIGQTINIHGKINPDGKRIELNLLKGDSELAKGQSQALLHANIRIDEATVVLNSFLDGKWGDEERVANPFKAGEDFDLRIRCLDGFFEVRLNGEKVHEFKYRSPFNETEFLQVKGDCIVDGVHWGGKLYQVPWETAFQGQQPLKLGSRIELYVIPKGDRWTVDFIAKNKETLFHFNPRMAEKKLVRNARKGGFWMKEELDFEGDFPFQLDGGATLVLINETEAIQIEVDGRRVCSFKHRATNPISDYIGFRIDGPVEVTNMDFQYPQ</sequence>
<dbReference type="InterPro" id="IPR013320">
    <property type="entry name" value="ConA-like_dom_sf"/>
</dbReference>
<dbReference type="AlphaFoldDB" id="A0AAF3EBB2"/>
<dbReference type="PANTHER" id="PTHR11346:SF174">
    <property type="entry name" value="GALAPTIN LEC-8-RELATED"/>
    <property type="match status" value="1"/>
</dbReference>
<dbReference type="PROSITE" id="PS51304">
    <property type="entry name" value="GALECTIN"/>
    <property type="match status" value="2"/>
</dbReference>
<evidence type="ECO:0000256" key="1">
    <source>
        <dbReference type="ARBA" id="ARBA00022734"/>
    </source>
</evidence>
<feature type="domain" description="Galectin" evidence="3">
    <location>
        <begin position="15"/>
        <end position="148"/>
    </location>
</feature>
<evidence type="ECO:0000256" key="2">
    <source>
        <dbReference type="RuleBase" id="RU102079"/>
    </source>
</evidence>
<keyword evidence="4" id="KW-1185">Reference proteome</keyword>
<dbReference type="SMART" id="SM00276">
    <property type="entry name" value="GLECT"/>
    <property type="match status" value="2"/>
</dbReference>
<feature type="domain" description="Galectin" evidence="3">
    <location>
        <begin position="158"/>
        <end position="287"/>
    </location>
</feature>
<evidence type="ECO:0000313" key="5">
    <source>
        <dbReference type="WBParaSite" id="MBELARI_LOCUS11220"/>
    </source>
</evidence>
<dbReference type="GO" id="GO:0030246">
    <property type="term" value="F:carbohydrate binding"/>
    <property type="evidence" value="ECO:0007669"/>
    <property type="project" value="UniProtKB-UniRule"/>
</dbReference>
<dbReference type="GO" id="GO:0016936">
    <property type="term" value="F:galactoside binding"/>
    <property type="evidence" value="ECO:0007669"/>
    <property type="project" value="TreeGrafter"/>
</dbReference>
<name>A0AAF3EBB2_9BILA</name>
<proteinExistence type="predicted"/>
<dbReference type="InterPro" id="IPR044156">
    <property type="entry name" value="Galectin-like"/>
</dbReference>
<dbReference type="SMART" id="SM00908">
    <property type="entry name" value="Gal-bind_lectin"/>
    <property type="match status" value="2"/>
</dbReference>
<dbReference type="SUPFAM" id="SSF49899">
    <property type="entry name" value="Concanavalin A-like lectins/glucanases"/>
    <property type="match status" value="2"/>
</dbReference>
<dbReference type="PANTHER" id="PTHR11346">
    <property type="entry name" value="GALECTIN"/>
    <property type="match status" value="1"/>
</dbReference>
<keyword evidence="1 2" id="KW-0430">Lectin</keyword>
<protein>
    <recommendedName>
        <fullName evidence="2">Galectin</fullName>
    </recommendedName>
</protein>
<reference evidence="5" key="1">
    <citation type="submission" date="2024-02" db="UniProtKB">
        <authorList>
            <consortium name="WormBaseParasite"/>
        </authorList>
    </citation>
    <scope>IDENTIFICATION</scope>
</reference>
<organism evidence="4 5">
    <name type="scientific">Mesorhabditis belari</name>
    <dbReference type="NCBI Taxonomy" id="2138241"/>
    <lineage>
        <taxon>Eukaryota</taxon>
        <taxon>Metazoa</taxon>
        <taxon>Ecdysozoa</taxon>
        <taxon>Nematoda</taxon>
        <taxon>Chromadorea</taxon>
        <taxon>Rhabditida</taxon>
        <taxon>Rhabditina</taxon>
        <taxon>Rhabditomorpha</taxon>
        <taxon>Rhabditoidea</taxon>
        <taxon>Rhabditidae</taxon>
        <taxon>Mesorhabditinae</taxon>
        <taxon>Mesorhabditis</taxon>
    </lineage>
</organism>